<protein>
    <submittedName>
        <fullName evidence="4">Uncharacterized protein</fullName>
    </submittedName>
</protein>
<dbReference type="EMBL" id="CAJOAX010000872">
    <property type="protein sequence ID" value="CAF3661373.1"/>
    <property type="molecule type" value="Genomic_DNA"/>
</dbReference>
<dbReference type="AlphaFoldDB" id="A0A818V6G0"/>
<organism evidence="4 5">
    <name type="scientific">Rotaria sordida</name>
    <dbReference type="NCBI Taxonomy" id="392033"/>
    <lineage>
        <taxon>Eukaryota</taxon>
        <taxon>Metazoa</taxon>
        <taxon>Spiralia</taxon>
        <taxon>Gnathifera</taxon>
        <taxon>Rotifera</taxon>
        <taxon>Eurotatoria</taxon>
        <taxon>Bdelloidea</taxon>
        <taxon>Philodinida</taxon>
        <taxon>Philodinidae</taxon>
        <taxon>Rotaria</taxon>
    </lineage>
</organism>
<reference evidence="4" key="1">
    <citation type="submission" date="2021-02" db="EMBL/GenBank/DDBJ databases">
        <authorList>
            <person name="Nowell W R."/>
        </authorList>
    </citation>
    <scope>NUCLEOTIDE SEQUENCE</scope>
</reference>
<dbReference type="EMBL" id="CAJNOU010003270">
    <property type="protein sequence ID" value="CAF1381100.1"/>
    <property type="molecule type" value="Genomic_DNA"/>
</dbReference>
<sequence>MDNIEDVDLTNLSWLKISHNREFQTTVECSNNYIDDDLQCLCWIIKMRPTSYSSHSLKRLSVTTNKVKHYRNSNRLLSYPNVFDHSLNTVTNAVIDTGNTNDNPTSRRILMLRTLNNHLFPMKTYQQSFILIRSSNGKISYLSIRHFV</sequence>
<evidence type="ECO:0000313" key="3">
    <source>
        <dbReference type="EMBL" id="CAF3661373.1"/>
    </source>
</evidence>
<accession>A0A818V6G0</accession>
<evidence type="ECO:0000313" key="5">
    <source>
        <dbReference type="Proteomes" id="UP000663874"/>
    </source>
</evidence>
<dbReference type="EMBL" id="CAJOBE010000962">
    <property type="protein sequence ID" value="CAF3702518.1"/>
    <property type="molecule type" value="Genomic_DNA"/>
</dbReference>
<dbReference type="Proteomes" id="UP000663882">
    <property type="component" value="Unassembled WGS sequence"/>
</dbReference>
<gene>
    <name evidence="4" type="ORF">FNK824_LOCUS9257</name>
    <name evidence="3" type="ORF">OTI717_LOCUS9953</name>
    <name evidence="1" type="ORF">RFH988_LOCUS29258</name>
    <name evidence="2" type="ORF">SEV965_LOCUS30420</name>
</gene>
<name>A0A818V6G0_9BILA</name>
<dbReference type="EMBL" id="CAJNOO010002717">
    <property type="protein sequence ID" value="CAF1291842.1"/>
    <property type="molecule type" value="Genomic_DNA"/>
</dbReference>
<proteinExistence type="predicted"/>
<dbReference type="Proteomes" id="UP000663823">
    <property type="component" value="Unassembled WGS sequence"/>
</dbReference>
<evidence type="ECO:0000313" key="4">
    <source>
        <dbReference type="EMBL" id="CAF3702518.1"/>
    </source>
</evidence>
<comment type="caution">
    <text evidence="4">The sequence shown here is derived from an EMBL/GenBank/DDBJ whole genome shotgun (WGS) entry which is preliminary data.</text>
</comment>
<dbReference type="OrthoDB" id="10037869at2759"/>
<evidence type="ECO:0000313" key="1">
    <source>
        <dbReference type="EMBL" id="CAF1291842.1"/>
    </source>
</evidence>
<dbReference type="Proteomes" id="UP000663874">
    <property type="component" value="Unassembled WGS sequence"/>
</dbReference>
<evidence type="ECO:0000313" key="2">
    <source>
        <dbReference type="EMBL" id="CAF1381100.1"/>
    </source>
</evidence>
<dbReference type="Proteomes" id="UP000663889">
    <property type="component" value="Unassembled WGS sequence"/>
</dbReference>